<sequence length="338" mass="37487">MMRKFLMSAAAIALAAGGAYADPGNGKGKGADKAGGHAAMEAHGAGHGDGGKLDRGASMKAAAHSDHGPRANDARGPREKPDRPDRGPPEKAAKSDRASQANQARKVERSVERRPDRDYRRGDDRDYRREGYREVRTVSFGDRDRYGYIEGCPPGLAKKNHGCMPPGLAKKRAGWEDRYFRPSYFGYRSLGDGRYYYDDGYLYRTGANGSILGYIPLLGGALSIGNPWPSYYQPVSVPDYYVDYYNLGPANSYRYADNVLYRVDPETAAITSIAALLTGDQFAVGQPMPSGYDVYNVPYAYRDRYYDTPDRYYRYSDGYVYQVDPTTQLIQAAIQLLT</sequence>
<evidence type="ECO:0000256" key="1">
    <source>
        <dbReference type="SAM" id="MobiDB-lite"/>
    </source>
</evidence>
<evidence type="ECO:0000256" key="2">
    <source>
        <dbReference type="SAM" id="SignalP"/>
    </source>
</evidence>
<feature type="compositionally biased region" description="Basic and acidic residues" evidence="1">
    <location>
        <begin position="44"/>
        <end position="97"/>
    </location>
</feature>
<feature type="region of interest" description="Disordered" evidence="1">
    <location>
        <begin position="18"/>
        <end position="125"/>
    </location>
</feature>
<keyword evidence="4" id="KW-1185">Reference proteome</keyword>
<name>A0A9X3AAQ5_9SPHN</name>
<dbReference type="Proteomes" id="UP001142648">
    <property type="component" value="Unassembled WGS sequence"/>
</dbReference>
<reference evidence="3" key="1">
    <citation type="submission" date="2022-09" db="EMBL/GenBank/DDBJ databases">
        <title>The genome sequence of Tsuneonella sp. YG55.</title>
        <authorList>
            <person name="Liu Y."/>
        </authorList>
    </citation>
    <scope>NUCLEOTIDE SEQUENCE</scope>
    <source>
        <strain evidence="3">YG55</strain>
    </source>
</reference>
<keyword evidence="2" id="KW-0732">Signal</keyword>
<evidence type="ECO:0008006" key="5">
    <source>
        <dbReference type="Google" id="ProtNLM"/>
    </source>
</evidence>
<dbReference type="EMBL" id="JAOAMV010000009">
    <property type="protein sequence ID" value="MCT2560130.1"/>
    <property type="molecule type" value="Genomic_DNA"/>
</dbReference>
<accession>A0A9X3AAQ5</accession>
<feature type="signal peptide" evidence="2">
    <location>
        <begin position="1"/>
        <end position="21"/>
    </location>
</feature>
<evidence type="ECO:0000313" key="3">
    <source>
        <dbReference type="EMBL" id="MCT2560130.1"/>
    </source>
</evidence>
<evidence type="ECO:0000313" key="4">
    <source>
        <dbReference type="Proteomes" id="UP001142648"/>
    </source>
</evidence>
<feature type="compositionally biased region" description="Basic and acidic residues" evidence="1">
    <location>
        <begin position="105"/>
        <end position="125"/>
    </location>
</feature>
<protein>
    <recommendedName>
        <fullName evidence="5">RcnB family protein</fullName>
    </recommendedName>
</protein>
<organism evidence="3 4">
    <name type="scientific">Tsuneonella litorea</name>
    <dbReference type="NCBI Taxonomy" id="2976475"/>
    <lineage>
        <taxon>Bacteria</taxon>
        <taxon>Pseudomonadati</taxon>
        <taxon>Pseudomonadota</taxon>
        <taxon>Alphaproteobacteria</taxon>
        <taxon>Sphingomonadales</taxon>
        <taxon>Erythrobacteraceae</taxon>
        <taxon>Tsuneonella</taxon>
    </lineage>
</organism>
<feature type="chain" id="PRO_5040767434" description="RcnB family protein" evidence="2">
    <location>
        <begin position="22"/>
        <end position="338"/>
    </location>
</feature>
<dbReference type="RefSeq" id="WP_259963245.1">
    <property type="nucleotide sequence ID" value="NZ_JAOAMV010000009.1"/>
</dbReference>
<comment type="caution">
    <text evidence="3">The sequence shown here is derived from an EMBL/GenBank/DDBJ whole genome shotgun (WGS) entry which is preliminary data.</text>
</comment>
<gene>
    <name evidence="3" type="ORF">N0B51_14195</name>
</gene>
<dbReference type="AlphaFoldDB" id="A0A9X3AAQ5"/>
<proteinExistence type="predicted"/>